<dbReference type="EMBL" id="GGEC01079315">
    <property type="protein sequence ID" value="MBX59799.1"/>
    <property type="molecule type" value="Transcribed_RNA"/>
</dbReference>
<accession>A0A2P2PYR6</accession>
<reference evidence="1" key="1">
    <citation type="submission" date="2018-02" db="EMBL/GenBank/DDBJ databases">
        <title>Rhizophora mucronata_Transcriptome.</title>
        <authorList>
            <person name="Meera S.P."/>
            <person name="Sreeshan A."/>
            <person name="Augustine A."/>
        </authorList>
    </citation>
    <scope>NUCLEOTIDE SEQUENCE</scope>
    <source>
        <tissue evidence="1">Leaf</tissue>
    </source>
</reference>
<proteinExistence type="predicted"/>
<evidence type="ECO:0000313" key="1">
    <source>
        <dbReference type="EMBL" id="MBX59799.1"/>
    </source>
</evidence>
<organism evidence="1">
    <name type="scientific">Rhizophora mucronata</name>
    <name type="common">Asiatic mangrove</name>
    <dbReference type="NCBI Taxonomy" id="61149"/>
    <lineage>
        <taxon>Eukaryota</taxon>
        <taxon>Viridiplantae</taxon>
        <taxon>Streptophyta</taxon>
        <taxon>Embryophyta</taxon>
        <taxon>Tracheophyta</taxon>
        <taxon>Spermatophyta</taxon>
        <taxon>Magnoliopsida</taxon>
        <taxon>eudicotyledons</taxon>
        <taxon>Gunneridae</taxon>
        <taxon>Pentapetalae</taxon>
        <taxon>rosids</taxon>
        <taxon>fabids</taxon>
        <taxon>Malpighiales</taxon>
        <taxon>Rhizophoraceae</taxon>
        <taxon>Rhizophora</taxon>
    </lineage>
</organism>
<name>A0A2P2PYR6_RHIMU</name>
<protein>
    <submittedName>
        <fullName evidence="1">Uncharacterized protein</fullName>
    </submittedName>
</protein>
<dbReference type="AlphaFoldDB" id="A0A2P2PYR6"/>
<sequence>MKMSMRRKRRTWRWWPGRSKRQIHSRNSRRNGMVSYNL</sequence>